<feature type="compositionally biased region" description="Low complexity" evidence="1">
    <location>
        <begin position="128"/>
        <end position="140"/>
    </location>
</feature>
<evidence type="ECO:0000313" key="3">
    <source>
        <dbReference type="EMBL" id="PYI06104.1"/>
    </source>
</evidence>
<dbReference type="InterPro" id="IPR011990">
    <property type="entry name" value="TPR-like_helical_dom_sf"/>
</dbReference>
<feature type="compositionally biased region" description="Pro residues" evidence="1">
    <location>
        <begin position="164"/>
        <end position="174"/>
    </location>
</feature>
<dbReference type="Gene3D" id="1.10.8.10">
    <property type="entry name" value="DNA helicase RuvA subunit, C-terminal domain"/>
    <property type="match status" value="1"/>
</dbReference>
<dbReference type="Gene3D" id="1.10.287.110">
    <property type="entry name" value="DnaJ domain"/>
    <property type="match status" value="1"/>
</dbReference>
<feature type="compositionally biased region" description="Low complexity" evidence="1">
    <location>
        <begin position="501"/>
        <end position="510"/>
    </location>
</feature>
<dbReference type="SUPFAM" id="SSF48452">
    <property type="entry name" value="TPR-like"/>
    <property type="match status" value="1"/>
</dbReference>
<feature type="compositionally biased region" description="Basic and acidic residues" evidence="1">
    <location>
        <begin position="306"/>
        <end position="340"/>
    </location>
</feature>
<dbReference type="GO" id="GO:0072318">
    <property type="term" value="P:clathrin coat disassembly"/>
    <property type="evidence" value="ECO:0007669"/>
    <property type="project" value="TreeGrafter"/>
</dbReference>
<sequence length="913" mass="98817">MDDLNGLSWTSSSSNDPRKPPPMNSGLMFPSVRRNDTSGRSTPLSTSSGPSNTASKSATPDKDSFANLVSFSSANSNKNLSLVEQQKRLEAERARKEAENRSRFETQYGGHNSQFWDSLEKGRGNGLPPSSTPAQQSAPSPEEDDLLAAFNASAPVDASTNFPVPNPSPSPQPPSSSRATPNNAGMPRQTNTMSFPDDDDPFGLNQLKPKSAQPPQPAQADDDDDFLGLLGKPVSEVPRPEPPAKAPTPIESEYHAPSPKPLNGMDRAVAELVDMGFPADKASQALRMTSSGTDVQAAVGLLLTQAHEEARQKSKNRSTPDERYTEPPSRSRERSERPGRDVPSWMQQERSRSNNRTSSPAEKDPSQLAAAFGNNLLKTANSLWKSGSKKVQQVVQDLNADHDPSQPRWLREASSHDESPSSDRPRVASRPQAQPEIMTDEALLLESGGPTRPSRNAMRSDDGLPRRPSRNALRSDDGLASRPSSNGARHQPSPASERRMQQPAFMQQQQIRTETKDPRSRLTKSALEEQSAQAYVSPARRKRPVAPSPAPEPTVDLFESSAPAPVQRPKPSPAPAQSSRTSTPSTTLPARPKAPPRAVPPVSQDVLSTTHRQRGIAAEAYKRGDYAAAHEAFTAALTALPNKHPITIIIRSNRAMTALKVGEPKEAISDADTIVEVIGPSKGEGESIDLLNGESSKPMKDFFGKALMRKAEALEQLERWTDAAQAWKLAVENGHGGSTSIQGRNRCEKAAGISKPASKPAAPARRPPAPAPKKVSALDDLQGRSATSGASFEAVTRLREANQAAERADEEKFALSESVDARLAAWKNGKQDNLRALLGSLDTVLWPEAGWKKVNMSELIMPNKVKIQYMKGIAKVHPDKIATNATTEQRMIAGAVFGALNEAWDKFKKENNL</sequence>
<feature type="compositionally biased region" description="Polar residues" evidence="1">
    <location>
        <begin position="38"/>
        <end position="58"/>
    </location>
</feature>
<dbReference type="Gene3D" id="1.25.40.10">
    <property type="entry name" value="Tetratricopeptide repeat domain"/>
    <property type="match status" value="1"/>
</dbReference>
<dbReference type="AlphaFoldDB" id="A0A319EQZ5"/>
<dbReference type="PANTHER" id="PTHR23172">
    <property type="entry name" value="AUXILIN/CYCLIN G-ASSOCIATED KINASE-RELATED"/>
    <property type="match status" value="1"/>
</dbReference>
<feature type="region of interest" description="Disordered" evidence="1">
    <location>
        <begin position="1"/>
        <end position="63"/>
    </location>
</feature>
<evidence type="ECO:0000259" key="2">
    <source>
        <dbReference type="PROSITE" id="PS50030"/>
    </source>
</evidence>
<dbReference type="InterPro" id="IPR036869">
    <property type="entry name" value="J_dom_sf"/>
</dbReference>
<feature type="region of interest" description="Disordered" evidence="1">
    <location>
        <begin position="385"/>
        <end position="611"/>
    </location>
</feature>
<feature type="region of interest" description="Disordered" evidence="1">
    <location>
        <begin position="749"/>
        <end position="789"/>
    </location>
</feature>
<keyword evidence="4" id="KW-1185">Reference proteome</keyword>
<feature type="compositionally biased region" description="Basic and acidic residues" evidence="1">
    <location>
        <begin position="88"/>
        <end position="104"/>
    </location>
</feature>
<feature type="compositionally biased region" description="Low complexity" evidence="1">
    <location>
        <begin position="750"/>
        <end position="764"/>
    </location>
</feature>
<dbReference type="Proteomes" id="UP000248423">
    <property type="component" value="Unassembled WGS sequence"/>
</dbReference>
<protein>
    <recommendedName>
        <fullName evidence="2">UBA domain-containing protein</fullName>
    </recommendedName>
</protein>
<dbReference type="FunFam" id="1.25.40.10:FF:000354">
    <property type="entry name" value="UBA domain-containing protein 7"/>
    <property type="match status" value="1"/>
</dbReference>
<dbReference type="GO" id="GO:0072583">
    <property type="term" value="P:clathrin-dependent endocytosis"/>
    <property type="evidence" value="ECO:0007669"/>
    <property type="project" value="TreeGrafter"/>
</dbReference>
<name>A0A319EQZ5_ASPSB</name>
<proteinExistence type="predicted"/>
<dbReference type="OrthoDB" id="1717591at2759"/>
<feature type="compositionally biased region" description="Basic and acidic residues" evidence="1">
    <location>
        <begin position="399"/>
        <end position="426"/>
    </location>
</feature>
<feature type="compositionally biased region" description="Polar residues" evidence="1">
    <location>
        <begin position="385"/>
        <end position="396"/>
    </location>
</feature>
<dbReference type="CDD" id="cd14270">
    <property type="entry name" value="UBA"/>
    <property type="match status" value="1"/>
</dbReference>
<dbReference type="InterPro" id="IPR015940">
    <property type="entry name" value="UBA"/>
</dbReference>
<dbReference type="FunFam" id="1.10.287.110:FF:000002">
    <property type="entry name" value="putative tyrosine-protein phosphatase auxilin isoform X2"/>
    <property type="match status" value="1"/>
</dbReference>
<dbReference type="STRING" id="1448318.A0A319EQZ5"/>
<dbReference type="PROSITE" id="PS50030">
    <property type="entry name" value="UBA"/>
    <property type="match status" value="1"/>
</dbReference>
<dbReference type="EMBL" id="KZ826352">
    <property type="protein sequence ID" value="PYI06104.1"/>
    <property type="molecule type" value="Genomic_DNA"/>
</dbReference>
<dbReference type="SUPFAM" id="SSF46565">
    <property type="entry name" value="Chaperone J-domain"/>
    <property type="match status" value="1"/>
</dbReference>
<dbReference type="GO" id="GO:0005737">
    <property type="term" value="C:cytoplasm"/>
    <property type="evidence" value="ECO:0007669"/>
    <property type="project" value="TreeGrafter"/>
</dbReference>
<feature type="domain" description="UBA" evidence="2">
    <location>
        <begin position="263"/>
        <end position="305"/>
    </location>
</feature>
<evidence type="ECO:0000256" key="1">
    <source>
        <dbReference type="SAM" id="MobiDB-lite"/>
    </source>
</evidence>
<dbReference type="VEuPathDB" id="FungiDB:BO78DRAFT_316444"/>
<feature type="compositionally biased region" description="Low complexity" evidence="1">
    <location>
        <begin position="575"/>
        <end position="591"/>
    </location>
</feature>
<feature type="region of interest" description="Disordered" evidence="1">
    <location>
        <begin position="88"/>
        <end position="267"/>
    </location>
</feature>
<feature type="region of interest" description="Disordered" evidence="1">
    <location>
        <begin position="306"/>
        <end position="373"/>
    </location>
</feature>
<accession>A0A319EQZ5</accession>
<dbReference type="PANTHER" id="PTHR23172:SF19">
    <property type="entry name" value="J DOMAIN-CONTAINING PROTEIN"/>
    <property type="match status" value="1"/>
</dbReference>
<dbReference type="SUPFAM" id="SSF46934">
    <property type="entry name" value="UBA-like"/>
    <property type="match status" value="1"/>
</dbReference>
<gene>
    <name evidence="3" type="ORF">BO78DRAFT_316444</name>
</gene>
<feature type="compositionally biased region" description="Polar residues" evidence="1">
    <location>
        <begin position="178"/>
        <end position="194"/>
    </location>
</feature>
<evidence type="ECO:0000313" key="4">
    <source>
        <dbReference type="Proteomes" id="UP000248423"/>
    </source>
</evidence>
<dbReference type="GO" id="GO:0030276">
    <property type="term" value="F:clathrin binding"/>
    <property type="evidence" value="ECO:0007669"/>
    <property type="project" value="TreeGrafter"/>
</dbReference>
<dbReference type="InterPro" id="IPR009060">
    <property type="entry name" value="UBA-like_sf"/>
</dbReference>
<organism evidence="3 4">
    <name type="scientific">Aspergillus sclerotiicarbonarius (strain CBS 121057 / IBT 28362)</name>
    <dbReference type="NCBI Taxonomy" id="1448318"/>
    <lineage>
        <taxon>Eukaryota</taxon>
        <taxon>Fungi</taxon>
        <taxon>Dikarya</taxon>
        <taxon>Ascomycota</taxon>
        <taxon>Pezizomycotina</taxon>
        <taxon>Eurotiomycetes</taxon>
        <taxon>Eurotiomycetidae</taxon>
        <taxon>Eurotiales</taxon>
        <taxon>Aspergillaceae</taxon>
        <taxon>Aspergillus</taxon>
        <taxon>Aspergillus subgen. Circumdati</taxon>
    </lineage>
</organism>
<reference evidence="3 4" key="1">
    <citation type="submission" date="2018-02" db="EMBL/GenBank/DDBJ databases">
        <title>The genomes of Aspergillus section Nigri reveals drivers in fungal speciation.</title>
        <authorList>
            <consortium name="DOE Joint Genome Institute"/>
            <person name="Vesth T.C."/>
            <person name="Nybo J."/>
            <person name="Theobald S."/>
            <person name="Brandl J."/>
            <person name="Frisvad J.C."/>
            <person name="Nielsen K.F."/>
            <person name="Lyhne E.K."/>
            <person name="Kogle M.E."/>
            <person name="Kuo A."/>
            <person name="Riley R."/>
            <person name="Clum A."/>
            <person name="Nolan M."/>
            <person name="Lipzen A."/>
            <person name="Salamov A."/>
            <person name="Henrissat B."/>
            <person name="Wiebenga A."/>
            <person name="De vries R.P."/>
            <person name="Grigoriev I.V."/>
            <person name="Mortensen U.H."/>
            <person name="Andersen M.R."/>
            <person name="Baker S.E."/>
        </authorList>
    </citation>
    <scope>NUCLEOTIDE SEQUENCE [LARGE SCALE GENOMIC DNA]</scope>
    <source>
        <strain evidence="3 4">CBS 121057</strain>
    </source>
</reference>
<dbReference type="GO" id="GO:0031982">
    <property type="term" value="C:vesicle"/>
    <property type="evidence" value="ECO:0007669"/>
    <property type="project" value="TreeGrafter"/>
</dbReference>